<dbReference type="Gramene" id="KFK37001">
    <property type="protein sequence ID" value="KFK37001"/>
    <property type="gene ID" value="AALP_AA4G199600"/>
</dbReference>
<dbReference type="eggNOG" id="ENOG502RYUW">
    <property type="taxonomic scope" value="Eukaryota"/>
</dbReference>
<dbReference type="Pfam" id="PF02330">
    <property type="entry name" value="MAM33"/>
    <property type="match status" value="1"/>
</dbReference>
<evidence type="ECO:0008006" key="3">
    <source>
        <dbReference type="Google" id="ProtNLM"/>
    </source>
</evidence>
<protein>
    <recommendedName>
        <fullName evidence="3">Mitochondrial glycoprotein family protein</fullName>
    </recommendedName>
</protein>
<evidence type="ECO:0000313" key="1">
    <source>
        <dbReference type="EMBL" id="KFK37001.1"/>
    </source>
</evidence>
<dbReference type="EMBL" id="CM002872">
    <property type="protein sequence ID" value="KFK37001.1"/>
    <property type="molecule type" value="Genomic_DNA"/>
</dbReference>
<dbReference type="InterPro" id="IPR003428">
    <property type="entry name" value="MAM33"/>
</dbReference>
<dbReference type="PANTHER" id="PTHR10826:SF1">
    <property type="entry name" value="COMPLEMENT COMPONENT 1 Q SUBCOMPONENT-BINDING PROTEIN, MITOCHONDRIAL"/>
    <property type="match status" value="1"/>
</dbReference>
<gene>
    <name evidence="1" type="ordered locus">AALP_Aa4g199600</name>
</gene>
<dbReference type="FunFam" id="3.10.280.10:FF:000006">
    <property type="entry name" value="Mitochondrial glycoprotein, expressed"/>
    <property type="match status" value="1"/>
</dbReference>
<dbReference type="OrthoDB" id="278212at2759"/>
<evidence type="ECO:0000313" key="2">
    <source>
        <dbReference type="Proteomes" id="UP000029120"/>
    </source>
</evidence>
<keyword evidence="2" id="KW-1185">Reference proteome</keyword>
<dbReference type="GO" id="GO:0005759">
    <property type="term" value="C:mitochondrial matrix"/>
    <property type="evidence" value="ECO:0007669"/>
    <property type="project" value="InterPro"/>
</dbReference>
<organism evidence="1 2">
    <name type="scientific">Arabis alpina</name>
    <name type="common">Alpine rock-cress</name>
    <dbReference type="NCBI Taxonomy" id="50452"/>
    <lineage>
        <taxon>Eukaryota</taxon>
        <taxon>Viridiplantae</taxon>
        <taxon>Streptophyta</taxon>
        <taxon>Embryophyta</taxon>
        <taxon>Tracheophyta</taxon>
        <taxon>Spermatophyta</taxon>
        <taxon>Magnoliopsida</taxon>
        <taxon>eudicotyledons</taxon>
        <taxon>Gunneridae</taxon>
        <taxon>Pentapetalae</taxon>
        <taxon>rosids</taxon>
        <taxon>malvids</taxon>
        <taxon>Brassicales</taxon>
        <taxon>Brassicaceae</taxon>
        <taxon>Arabideae</taxon>
        <taxon>Arabis</taxon>
    </lineage>
</organism>
<dbReference type="InterPro" id="IPR036561">
    <property type="entry name" value="MAM33_sf"/>
</dbReference>
<reference evidence="2" key="1">
    <citation type="journal article" date="2015" name="Nat. Plants">
        <title>Genome expansion of Arabis alpina linked with retrotransposition and reduced symmetric DNA methylation.</title>
        <authorList>
            <person name="Willing E.M."/>
            <person name="Rawat V."/>
            <person name="Mandakova T."/>
            <person name="Maumus F."/>
            <person name="James G.V."/>
            <person name="Nordstroem K.J."/>
            <person name="Becker C."/>
            <person name="Warthmann N."/>
            <person name="Chica C."/>
            <person name="Szarzynska B."/>
            <person name="Zytnicki M."/>
            <person name="Albani M.C."/>
            <person name="Kiefer C."/>
            <person name="Bergonzi S."/>
            <person name="Castaings L."/>
            <person name="Mateos J.L."/>
            <person name="Berns M.C."/>
            <person name="Bujdoso N."/>
            <person name="Piofczyk T."/>
            <person name="de Lorenzo L."/>
            <person name="Barrero-Sicilia C."/>
            <person name="Mateos I."/>
            <person name="Piednoel M."/>
            <person name="Hagmann J."/>
            <person name="Chen-Min-Tao R."/>
            <person name="Iglesias-Fernandez R."/>
            <person name="Schuster S.C."/>
            <person name="Alonso-Blanco C."/>
            <person name="Roudier F."/>
            <person name="Carbonero P."/>
            <person name="Paz-Ares J."/>
            <person name="Davis S.J."/>
            <person name="Pecinka A."/>
            <person name="Quesneville H."/>
            <person name="Colot V."/>
            <person name="Lysak M.A."/>
            <person name="Weigel D."/>
            <person name="Coupland G."/>
            <person name="Schneeberger K."/>
        </authorList>
    </citation>
    <scope>NUCLEOTIDE SEQUENCE [LARGE SCALE GENOMIC DNA]</scope>
    <source>
        <strain evidence="2">cv. Pajares</strain>
    </source>
</reference>
<name>A0A087H4E9_ARAAL</name>
<dbReference type="AlphaFoldDB" id="A0A087H4E9"/>
<dbReference type="OMA" id="ALMKVCI"/>
<accession>A0A087H4E9</accession>
<dbReference type="Proteomes" id="UP000029120">
    <property type="component" value="Chromosome 4"/>
</dbReference>
<dbReference type="SUPFAM" id="SSF54529">
    <property type="entry name" value="Mitochondrial glycoprotein MAM33-like"/>
    <property type="match status" value="1"/>
</dbReference>
<proteinExistence type="predicted"/>
<sequence>MRKMNAILKQGRKLVEDNTLLKILQSEISHEISNPRFQNVETGSLGDFKVDWDSPVNRDVVLKRRFDSGEEVVVSALLRQEPIKEEDVLAFPREALAKVCIKKPGISSVMLFDCQVFETKRGNSDFDIERARFIRSLVSPPRSSRYGEEEFYRSLDYKLQDAMKEYIRSKGFSEGLTNFLLCHLNKKEQDQYVNWLRKLESTMSNSLKP</sequence>
<dbReference type="PANTHER" id="PTHR10826">
    <property type="entry name" value="COMPLEMENT COMPONENT 1"/>
    <property type="match status" value="1"/>
</dbReference>
<dbReference type="Gene3D" id="3.10.280.10">
    <property type="entry name" value="Mitochondrial glycoprotein"/>
    <property type="match status" value="1"/>
</dbReference>